<dbReference type="RefSeq" id="WP_189313491.1">
    <property type="nucleotide sequence ID" value="NZ_BMQA01000017.1"/>
</dbReference>
<dbReference type="AlphaFoldDB" id="A0A917NV20"/>
<gene>
    <name evidence="23" type="ORF">GCM10010121_050000</name>
</gene>
<feature type="binding site" description="axial binding residue" evidence="20">
    <location>
        <position position="184"/>
    </location>
    <ligand>
        <name>heme b</name>
        <dbReference type="ChEBI" id="CHEBI:60344"/>
        <label>1</label>
    </ligand>
    <ligandPart>
        <name>Fe</name>
        <dbReference type="ChEBI" id="CHEBI:18248"/>
    </ligandPart>
</feature>
<keyword evidence="7 21" id="KW-0812">Transmembrane</keyword>
<keyword evidence="6 20" id="KW-0349">Heme</keyword>
<comment type="cofactor">
    <cofactor evidence="2">
        <name>heme b</name>
        <dbReference type="ChEBI" id="CHEBI:60344"/>
    </cofactor>
</comment>
<comment type="similarity">
    <text evidence="17">In the C-terminal section; belongs to the nitrate reductase gamma subunit family.</text>
</comment>
<feature type="transmembrane region" description="Helical" evidence="21">
    <location>
        <begin position="179"/>
        <end position="197"/>
    </location>
</feature>
<evidence type="ECO:0000256" key="7">
    <source>
        <dbReference type="ARBA" id="ARBA00022692"/>
    </source>
</evidence>
<dbReference type="GO" id="GO:0020037">
    <property type="term" value="F:heme binding"/>
    <property type="evidence" value="ECO:0007669"/>
    <property type="project" value="TreeGrafter"/>
</dbReference>
<reference evidence="23" key="1">
    <citation type="journal article" date="2014" name="Int. J. Syst. Evol. Microbiol.">
        <title>Complete genome sequence of Corynebacterium casei LMG S-19264T (=DSM 44701T), isolated from a smear-ripened cheese.</title>
        <authorList>
            <consortium name="US DOE Joint Genome Institute (JGI-PGF)"/>
            <person name="Walter F."/>
            <person name="Albersmeier A."/>
            <person name="Kalinowski J."/>
            <person name="Ruckert C."/>
        </authorList>
    </citation>
    <scope>NUCLEOTIDE SEQUENCE</scope>
    <source>
        <strain evidence="23">JCM 3086</strain>
    </source>
</reference>
<comment type="cofactor">
    <cofactor evidence="1">
        <name>Mo-bis(molybdopterin guanine dinucleotide)</name>
        <dbReference type="ChEBI" id="CHEBI:60539"/>
    </cofactor>
</comment>
<evidence type="ECO:0000256" key="16">
    <source>
        <dbReference type="ARBA" id="ARBA00061095"/>
    </source>
</evidence>
<evidence type="ECO:0000313" key="23">
    <source>
        <dbReference type="EMBL" id="GGJ32842.1"/>
    </source>
</evidence>
<dbReference type="SUPFAM" id="SSF103501">
    <property type="entry name" value="Respiratory nitrate reductase 1 gamma chain"/>
    <property type="match status" value="1"/>
</dbReference>
<dbReference type="EMBL" id="BMQA01000017">
    <property type="protein sequence ID" value="GGJ32842.1"/>
    <property type="molecule type" value="Genomic_DNA"/>
</dbReference>
<feature type="transmembrane region" description="Helical" evidence="21">
    <location>
        <begin position="44"/>
        <end position="69"/>
    </location>
</feature>
<evidence type="ECO:0000256" key="11">
    <source>
        <dbReference type="ARBA" id="ARBA00023002"/>
    </source>
</evidence>
<dbReference type="InterPro" id="IPR023234">
    <property type="entry name" value="NarG-like_domain"/>
</dbReference>
<evidence type="ECO:0000256" key="8">
    <source>
        <dbReference type="ARBA" id="ARBA00022723"/>
    </source>
</evidence>
<evidence type="ECO:0000256" key="3">
    <source>
        <dbReference type="ARBA" id="ARBA00004651"/>
    </source>
</evidence>
<evidence type="ECO:0000256" key="19">
    <source>
        <dbReference type="ARBA" id="ARBA00071287"/>
    </source>
</evidence>
<dbReference type="InterPro" id="IPR003816">
    <property type="entry name" value="Nitrate_red_gam"/>
</dbReference>
<dbReference type="Gene3D" id="1.20.950.20">
    <property type="entry name" value="Transmembrane di-heme cytochromes, Chain C"/>
    <property type="match status" value="1"/>
</dbReference>
<evidence type="ECO:0000256" key="10">
    <source>
        <dbReference type="ARBA" id="ARBA00022989"/>
    </source>
</evidence>
<keyword evidence="13" id="KW-0534">Nitrate assimilation</keyword>
<feature type="transmembrane region" description="Helical" evidence="21">
    <location>
        <begin position="6"/>
        <end position="23"/>
    </location>
</feature>
<feature type="transmembrane region" description="Helical" evidence="21">
    <location>
        <begin position="128"/>
        <end position="146"/>
    </location>
</feature>
<evidence type="ECO:0000256" key="20">
    <source>
        <dbReference type="PIRSR" id="PIRSR603816-1"/>
    </source>
</evidence>
<evidence type="ECO:0000256" key="2">
    <source>
        <dbReference type="ARBA" id="ARBA00001970"/>
    </source>
</evidence>
<protein>
    <recommendedName>
        <fullName evidence="19">Nitrate reductase-like protein NarX</fullName>
    </recommendedName>
</protein>
<dbReference type="NCBIfam" id="TIGR00351">
    <property type="entry name" value="narI"/>
    <property type="match status" value="1"/>
</dbReference>
<dbReference type="GO" id="GO:0019645">
    <property type="term" value="P:anaerobic electron transport chain"/>
    <property type="evidence" value="ECO:0007669"/>
    <property type="project" value="TreeGrafter"/>
</dbReference>
<feature type="transmembrane region" description="Helical" evidence="21">
    <location>
        <begin position="89"/>
        <end position="108"/>
    </location>
</feature>
<feature type="binding site" description="axial binding residue" evidence="20">
    <location>
        <position position="53"/>
    </location>
    <ligand>
        <name>heme b</name>
        <dbReference type="ChEBI" id="CHEBI:60344"/>
        <label>1</label>
    </ligand>
    <ligandPart>
        <name>Fe</name>
        <dbReference type="ChEBI" id="CHEBI:18248"/>
    </ligandPart>
</feature>
<dbReference type="GO" id="GO:0009325">
    <property type="term" value="C:nitrate reductase complex"/>
    <property type="evidence" value="ECO:0007669"/>
    <property type="project" value="InterPro"/>
</dbReference>
<feature type="binding site" description="axial binding residue" evidence="20">
    <location>
        <position position="202"/>
    </location>
    <ligand>
        <name>heme b</name>
        <dbReference type="ChEBI" id="CHEBI:60344"/>
        <label>1</label>
    </ligand>
    <ligandPart>
        <name>Fe</name>
        <dbReference type="ChEBI" id="CHEBI:18248"/>
    </ligandPart>
</feature>
<dbReference type="PANTHER" id="PTHR30598">
    <property type="entry name" value="NITRATE REDUCTASE PRIVATE CHAPERONE, REDOX ENZYME MATURATION PROTEIN REMP FAMILY"/>
    <property type="match status" value="1"/>
</dbReference>
<feature type="domain" description="NarG-like" evidence="22">
    <location>
        <begin position="3"/>
        <end position="221"/>
    </location>
</feature>
<keyword evidence="4" id="KW-0813">Transport</keyword>
<feature type="binding site" description="axial binding residue" evidence="20">
    <location>
        <position position="63"/>
    </location>
    <ligand>
        <name>heme b</name>
        <dbReference type="ChEBI" id="CHEBI:60344"/>
        <label>1</label>
    </ligand>
    <ligandPart>
        <name>Fe</name>
        <dbReference type="ChEBI" id="CHEBI:18248"/>
    </ligandPart>
</feature>
<organism evidence="23 24">
    <name type="scientific">Streptomyces brasiliensis</name>
    <dbReference type="NCBI Taxonomy" id="1954"/>
    <lineage>
        <taxon>Bacteria</taxon>
        <taxon>Bacillati</taxon>
        <taxon>Actinomycetota</taxon>
        <taxon>Actinomycetes</taxon>
        <taxon>Kitasatosporales</taxon>
        <taxon>Streptomycetaceae</taxon>
        <taxon>Streptomyces</taxon>
    </lineage>
</organism>
<evidence type="ECO:0000313" key="24">
    <source>
        <dbReference type="Proteomes" id="UP000657574"/>
    </source>
</evidence>
<sequence>MTTLLWGALPYIAFALLVAGLIWRHRYDKFGWTSRSSQIYESKLLNIASPVFHYGILFVLAGHLIGLFVPESWTNATGIGEHTYHLFSLYGGTFAGVLTVCGIALLIYRRRTRAPVLRATTVNDKVMYVVLVAAIVLGMTAKLTHVSDDGYNYRATIAPWARSLFTLSPRTDLMTNVPVLYQIHAVIGMLLIAFVPYSRLVHMFSAPLQYLFRPYVVYRTRDPRQLGPRPERRGWERAGS</sequence>
<dbReference type="GO" id="GO:0009055">
    <property type="term" value="F:electron transfer activity"/>
    <property type="evidence" value="ECO:0007669"/>
    <property type="project" value="TreeGrafter"/>
</dbReference>
<keyword evidence="5" id="KW-1003">Cell membrane</keyword>
<accession>A0A917NV20</accession>
<evidence type="ECO:0000256" key="13">
    <source>
        <dbReference type="ARBA" id="ARBA00023063"/>
    </source>
</evidence>
<comment type="similarity">
    <text evidence="18">In the N-terminal section; belongs to the nitrate reductase alpha subunit family.</text>
</comment>
<proteinExistence type="inferred from homology"/>
<comment type="subcellular location">
    <subcellularLocation>
        <location evidence="3">Cell membrane</location>
        <topology evidence="3">Multi-pass membrane protein</topology>
    </subcellularLocation>
</comment>
<dbReference type="GO" id="GO:0008940">
    <property type="term" value="F:nitrate reductase activity"/>
    <property type="evidence" value="ECO:0007669"/>
    <property type="project" value="InterPro"/>
</dbReference>
<evidence type="ECO:0000259" key="22">
    <source>
        <dbReference type="Pfam" id="PF02665"/>
    </source>
</evidence>
<dbReference type="GO" id="GO:0042128">
    <property type="term" value="P:nitrate assimilation"/>
    <property type="evidence" value="ECO:0007669"/>
    <property type="project" value="UniProtKB-KW"/>
</dbReference>
<dbReference type="GO" id="GO:0046872">
    <property type="term" value="F:metal ion binding"/>
    <property type="evidence" value="ECO:0007669"/>
    <property type="project" value="UniProtKB-KW"/>
</dbReference>
<dbReference type="GO" id="GO:0005886">
    <property type="term" value="C:plasma membrane"/>
    <property type="evidence" value="ECO:0007669"/>
    <property type="project" value="UniProtKB-SubCell"/>
</dbReference>
<dbReference type="Pfam" id="PF02665">
    <property type="entry name" value="Nitrate_red_gam"/>
    <property type="match status" value="1"/>
</dbReference>
<comment type="caution">
    <text evidence="23">The sequence shown here is derived from an EMBL/GenBank/DDBJ whole genome shotgun (WGS) entry which is preliminary data.</text>
</comment>
<evidence type="ECO:0000256" key="15">
    <source>
        <dbReference type="ARBA" id="ARBA00056200"/>
    </source>
</evidence>
<name>A0A917NV20_9ACTN</name>
<keyword evidence="10 21" id="KW-1133">Transmembrane helix</keyword>
<evidence type="ECO:0000256" key="1">
    <source>
        <dbReference type="ARBA" id="ARBA00001942"/>
    </source>
</evidence>
<reference evidence="23" key="2">
    <citation type="submission" date="2020-09" db="EMBL/GenBank/DDBJ databases">
        <authorList>
            <person name="Sun Q."/>
            <person name="Ohkuma M."/>
        </authorList>
    </citation>
    <scope>NUCLEOTIDE SEQUENCE</scope>
    <source>
        <strain evidence="23">JCM 3086</strain>
    </source>
</reference>
<keyword evidence="8" id="KW-0479">Metal-binding</keyword>
<dbReference type="PANTHER" id="PTHR30598:SF3">
    <property type="entry name" value="RESPIRATORY NITRATE REDUCTASE 1 GAMMA CHAIN"/>
    <property type="match status" value="1"/>
</dbReference>
<evidence type="ECO:0000256" key="12">
    <source>
        <dbReference type="ARBA" id="ARBA00023004"/>
    </source>
</evidence>
<evidence type="ECO:0000256" key="18">
    <source>
        <dbReference type="ARBA" id="ARBA00061480"/>
    </source>
</evidence>
<evidence type="ECO:0000256" key="5">
    <source>
        <dbReference type="ARBA" id="ARBA00022475"/>
    </source>
</evidence>
<evidence type="ECO:0000256" key="21">
    <source>
        <dbReference type="SAM" id="Phobius"/>
    </source>
</evidence>
<keyword evidence="24" id="KW-1185">Reference proteome</keyword>
<evidence type="ECO:0000256" key="14">
    <source>
        <dbReference type="ARBA" id="ARBA00023136"/>
    </source>
</evidence>
<dbReference type="InterPro" id="IPR051936">
    <property type="entry name" value="Heme-iron_electron_transfer"/>
</dbReference>
<dbReference type="Proteomes" id="UP000657574">
    <property type="component" value="Unassembled WGS sequence"/>
</dbReference>
<evidence type="ECO:0000256" key="6">
    <source>
        <dbReference type="ARBA" id="ARBA00022617"/>
    </source>
</evidence>
<comment type="similarity">
    <text evidence="16">In the central section; belongs to the NarJ/NarW family.</text>
</comment>
<evidence type="ECO:0000256" key="4">
    <source>
        <dbReference type="ARBA" id="ARBA00022448"/>
    </source>
</evidence>
<dbReference type="FunFam" id="1.20.950.20:FF:000001">
    <property type="entry name" value="Respiratory nitrate reductase subunit gamma"/>
    <property type="match status" value="1"/>
</dbReference>
<dbReference type="InterPro" id="IPR036197">
    <property type="entry name" value="NarG-like_sf"/>
</dbReference>
<comment type="function">
    <text evidence="15">Does not seem to have nitrate reductase activity.</text>
</comment>
<keyword evidence="11" id="KW-0560">Oxidoreductase</keyword>
<keyword evidence="12 20" id="KW-0408">Iron</keyword>
<keyword evidence="14 21" id="KW-0472">Membrane</keyword>
<evidence type="ECO:0000256" key="17">
    <source>
        <dbReference type="ARBA" id="ARBA00061196"/>
    </source>
</evidence>
<evidence type="ECO:0000256" key="9">
    <source>
        <dbReference type="ARBA" id="ARBA00022982"/>
    </source>
</evidence>
<keyword evidence="9" id="KW-0249">Electron transport</keyword>